<feature type="domain" description="ABC transporter" evidence="2">
    <location>
        <begin position="1"/>
        <end position="151"/>
    </location>
</feature>
<evidence type="ECO:0000313" key="3">
    <source>
        <dbReference type="EMBL" id="MPN51184.1"/>
    </source>
</evidence>
<dbReference type="InterPro" id="IPR017911">
    <property type="entry name" value="MacB-like_ATP-bd"/>
</dbReference>
<dbReference type="GO" id="GO:0016887">
    <property type="term" value="F:ATP hydrolysis activity"/>
    <property type="evidence" value="ECO:0007669"/>
    <property type="project" value="InterPro"/>
</dbReference>
<dbReference type="InterPro" id="IPR015854">
    <property type="entry name" value="ABC_transpr_LolD-like"/>
</dbReference>
<dbReference type="InterPro" id="IPR003439">
    <property type="entry name" value="ABC_transporter-like_ATP-bd"/>
</dbReference>
<name>A0A645IS08_9ZZZZ</name>
<keyword evidence="1" id="KW-0813">Transport</keyword>
<dbReference type="GO" id="GO:0022857">
    <property type="term" value="F:transmembrane transporter activity"/>
    <property type="evidence" value="ECO:0007669"/>
    <property type="project" value="TreeGrafter"/>
</dbReference>
<protein>
    <submittedName>
        <fullName evidence="3">Putative ABC transporter ATP-binding protein YknY</fullName>
        <ecNumber evidence="3">3.6.3.-</ecNumber>
    </submittedName>
</protein>
<dbReference type="InterPro" id="IPR027417">
    <property type="entry name" value="P-loop_NTPase"/>
</dbReference>
<reference evidence="3" key="1">
    <citation type="submission" date="2019-08" db="EMBL/GenBank/DDBJ databases">
        <authorList>
            <person name="Kucharzyk K."/>
            <person name="Murdoch R.W."/>
            <person name="Higgins S."/>
            <person name="Loffler F."/>
        </authorList>
    </citation>
    <scope>NUCLEOTIDE SEQUENCE</scope>
</reference>
<dbReference type="EMBL" id="VSSQ01116032">
    <property type="protein sequence ID" value="MPN51184.1"/>
    <property type="molecule type" value="Genomic_DNA"/>
</dbReference>
<dbReference type="GO" id="GO:0005524">
    <property type="term" value="F:ATP binding"/>
    <property type="evidence" value="ECO:0007669"/>
    <property type="project" value="UniProtKB-KW"/>
</dbReference>
<dbReference type="PANTHER" id="PTHR24220">
    <property type="entry name" value="IMPORT ATP-BINDING PROTEIN"/>
    <property type="match status" value="1"/>
</dbReference>
<organism evidence="3">
    <name type="scientific">bioreactor metagenome</name>
    <dbReference type="NCBI Taxonomy" id="1076179"/>
    <lineage>
        <taxon>unclassified sequences</taxon>
        <taxon>metagenomes</taxon>
        <taxon>ecological metagenomes</taxon>
    </lineage>
</organism>
<dbReference type="Gene3D" id="3.40.50.300">
    <property type="entry name" value="P-loop containing nucleotide triphosphate hydrolases"/>
    <property type="match status" value="1"/>
</dbReference>
<sequence>MRELSDEKKAYLRNRHIGFVFQSFFLLPRLTAAENVELPLIYRGMDARSRKTRAAEALDRVGLSDREKHLPGELSGGQRQRVAIARALVNSPKLVLADEPTGNLDTATGTEIMEILKDLNGRGTTVVLITHEKEIADFARRTLLIRDGRIICQ</sequence>
<dbReference type="PANTHER" id="PTHR24220:SF683">
    <property type="entry name" value="ABC TRANSPORTER ATP-BINDING PROTEIN"/>
    <property type="match status" value="1"/>
</dbReference>
<dbReference type="InterPro" id="IPR017871">
    <property type="entry name" value="ABC_transporter-like_CS"/>
</dbReference>
<dbReference type="GO" id="GO:0005886">
    <property type="term" value="C:plasma membrane"/>
    <property type="evidence" value="ECO:0007669"/>
    <property type="project" value="TreeGrafter"/>
</dbReference>
<dbReference type="EC" id="3.6.3.-" evidence="3"/>
<dbReference type="AlphaFoldDB" id="A0A645IS08"/>
<dbReference type="Pfam" id="PF00005">
    <property type="entry name" value="ABC_tran"/>
    <property type="match status" value="1"/>
</dbReference>
<keyword evidence="3" id="KW-0067">ATP-binding</keyword>
<accession>A0A645IS08</accession>
<gene>
    <name evidence="3" type="primary">yknY_86</name>
    <name evidence="3" type="ORF">SDC9_198826</name>
</gene>
<evidence type="ECO:0000259" key="2">
    <source>
        <dbReference type="PROSITE" id="PS50893"/>
    </source>
</evidence>
<dbReference type="CDD" id="cd03255">
    <property type="entry name" value="ABC_MJ0796_LolCDE_FtsE"/>
    <property type="match status" value="1"/>
</dbReference>
<proteinExistence type="predicted"/>
<keyword evidence="3" id="KW-0547">Nucleotide-binding</keyword>
<dbReference type="PROSITE" id="PS00211">
    <property type="entry name" value="ABC_TRANSPORTER_1"/>
    <property type="match status" value="1"/>
</dbReference>
<keyword evidence="3" id="KW-0378">Hydrolase</keyword>
<evidence type="ECO:0000256" key="1">
    <source>
        <dbReference type="ARBA" id="ARBA00022448"/>
    </source>
</evidence>
<dbReference type="PROSITE" id="PS50893">
    <property type="entry name" value="ABC_TRANSPORTER_2"/>
    <property type="match status" value="1"/>
</dbReference>
<dbReference type="SUPFAM" id="SSF52540">
    <property type="entry name" value="P-loop containing nucleoside triphosphate hydrolases"/>
    <property type="match status" value="1"/>
</dbReference>
<comment type="caution">
    <text evidence="3">The sequence shown here is derived from an EMBL/GenBank/DDBJ whole genome shotgun (WGS) entry which is preliminary data.</text>
</comment>